<dbReference type="Proteomes" id="UP001139353">
    <property type="component" value="Unassembled WGS sequence"/>
</dbReference>
<name>A0A9X1YMD4_9BURK</name>
<evidence type="ECO:0008006" key="5">
    <source>
        <dbReference type="Google" id="ProtNLM"/>
    </source>
</evidence>
<keyword evidence="2" id="KW-0732">Signal</keyword>
<feature type="compositionally biased region" description="Low complexity" evidence="1">
    <location>
        <begin position="367"/>
        <end position="381"/>
    </location>
</feature>
<evidence type="ECO:0000313" key="3">
    <source>
        <dbReference type="EMBL" id="MCK9688437.1"/>
    </source>
</evidence>
<proteinExistence type="predicted"/>
<organism evidence="3 4">
    <name type="scientific">Scleromatobacter humisilvae</name>
    <dbReference type="NCBI Taxonomy" id="2897159"/>
    <lineage>
        <taxon>Bacteria</taxon>
        <taxon>Pseudomonadati</taxon>
        <taxon>Pseudomonadota</taxon>
        <taxon>Betaproteobacteria</taxon>
        <taxon>Burkholderiales</taxon>
        <taxon>Sphaerotilaceae</taxon>
        <taxon>Scleromatobacter</taxon>
    </lineage>
</organism>
<evidence type="ECO:0000256" key="1">
    <source>
        <dbReference type="SAM" id="MobiDB-lite"/>
    </source>
</evidence>
<dbReference type="AlphaFoldDB" id="A0A9X1YMD4"/>
<evidence type="ECO:0000256" key="2">
    <source>
        <dbReference type="SAM" id="SignalP"/>
    </source>
</evidence>
<comment type="caution">
    <text evidence="3">The sequence shown here is derived from an EMBL/GenBank/DDBJ whole genome shotgun (WGS) entry which is preliminary data.</text>
</comment>
<keyword evidence="4" id="KW-1185">Reference proteome</keyword>
<protein>
    <recommendedName>
        <fullName evidence="5">Lipoprotein</fullName>
    </recommendedName>
</protein>
<feature type="signal peptide" evidence="2">
    <location>
        <begin position="1"/>
        <end position="27"/>
    </location>
</feature>
<dbReference type="EMBL" id="JAJLJH010000008">
    <property type="protein sequence ID" value="MCK9688437.1"/>
    <property type="molecule type" value="Genomic_DNA"/>
</dbReference>
<gene>
    <name evidence="3" type="ORF">LPC04_22235</name>
</gene>
<dbReference type="RefSeq" id="WP_275684477.1">
    <property type="nucleotide sequence ID" value="NZ_JAJLJH010000008.1"/>
</dbReference>
<feature type="chain" id="PRO_5040865177" description="Lipoprotein" evidence="2">
    <location>
        <begin position="28"/>
        <end position="425"/>
    </location>
</feature>
<reference evidence="3" key="1">
    <citation type="submission" date="2021-11" db="EMBL/GenBank/DDBJ databases">
        <title>BS-T2-15 a new species belonging to the Comamonadaceae family isolated from the soil of a French oak forest.</title>
        <authorList>
            <person name="Mieszkin S."/>
            <person name="Alain K."/>
        </authorList>
    </citation>
    <scope>NUCLEOTIDE SEQUENCE</scope>
    <source>
        <strain evidence="3">BS-T2-15</strain>
    </source>
</reference>
<sequence>MSLQTTPFQRPLFVAAALLACSTLAHAAPPAPDGWTTHAASDVQLYEFEHGGHHAELRLFAVETAPASFDAWFDARIARPMQGVLAQKFSASSPAPLPTLHVAMAAGRDGAGARLALVRVGCQRADHRVLFAEMVFPDDASTRKAVVDAAFAVVTNACRDSAPPATAAVPAAVAASAAAQPPRRDYAFETAQPGTGVKPSQIEAVLMFWRNEQAGMTMQVHTYFYLLLKDGSFRDGLPPVQFGDIDVAAAKKGEPDLWGRWKREGTSYRLAWPNQYNCVLDASSLRQPARPGEMLDGEYRGFSAYSTMYSVSQSNWSVQFSRDGHFLKSANRSVVGSATGGATVGGAIHSDDNGTTSNMGGGNFATSRSRPGGRPVSSRSGTYKLDGYNIELDYDNGVVERRPFVATPSRDAIWFEGDELNRPRK</sequence>
<feature type="region of interest" description="Disordered" evidence="1">
    <location>
        <begin position="345"/>
        <end position="381"/>
    </location>
</feature>
<accession>A0A9X1YMD4</accession>
<evidence type="ECO:0000313" key="4">
    <source>
        <dbReference type="Proteomes" id="UP001139353"/>
    </source>
</evidence>